<evidence type="ECO:0000256" key="2">
    <source>
        <dbReference type="ARBA" id="ARBA00022801"/>
    </source>
</evidence>
<protein>
    <submittedName>
        <fullName evidence="4">Alpha/beta hydrolase</fullName>
    </submittedName>
</protein>
<evidence type="ECO:0000259" key="3">
    <source>
        <dbReference type="Pfam" id="PF07859"/>
    </source>
</evidence>
<proteinExistence type="inferred from homology"/>
<keyword evidence="2 4" id="KW-0378">Hydrolase</keyword>
<accession>A0ABP9QF43</accession>
<dbReference type="GO" id="GO:0016787">
    <property type="term" value="F:hydrolase activity"/>
    <property type="evidence" value="ECO:0007669"/>
    <property type="project" value="UniProtKB-KW"/>
</dbReference>
<evidence type="ECO:0000256" key="1">
    <source>
        <dbReference type="ARBA" id="ARBA00010515"/>
    </source>
</evidence>
<gene>
    <name evidence="4" type="ORF">GCM10025770_09160</name>
</gene>
<dbReference type="EMBL" id="BAABLD010000005">
    <property type="protein sequence ID" value="GAA5160855.1"/>
    <property type="molecule type" value="Genomic_DNA"/>
</dbReference>
<dbReference type="InterPro" id="IPR029058">
    <property type="entry name" value="AB_hydrolase_fold"/>
</dbReference>
<dbReference type="PANTHER" id="PTHR48081:SF8">
    <property type="entry name" value="ALPHA_BETA HYDROLASE FOLD-3 DOMAIN-CONTAINING PROTEIN-RELATED"/>
    <property type="match status" value="1"/>
</dbReference>
<dbReference type="PROSITE" id="PS01173">
    <property type="entry name" value="LIPASE_GDXG_HIS"/>
    <property type="match status" value="1"/>
</dbReference>
<dbReference type="Gene3D" id="3.40.50.1820">
    <property type="entry name" value="alpha/beta hydrolase"/>
    <property type="match status" value="1"/>
</dbReference>
<comment type="caution">
    <text evidence="4">The sequence shown here is derived from an EMBL/GenBank/DDBJ whole genome shotgun (WGS) entry which is preliminary data.</text>
</comment>
<dbReference type="Proteomes" id="UP001500547">
    <property type="component" value="Unassembled WGS sequence"/>
</dbReference>
<keyword evidence="5" id="KW-1185">Reference proteome</keyword>
<organism evidence="4 5">
    <name type="scientific">Viridibacterium curvum</name>
    <dbReference type="NCBI Taxonomy" id="1101404"/>
    <lineage>
        <taxon>Bacteria</taxon>
        <taxon>Pseudomonadati</taxon>
        <taxon>Pseudomonadota</taxon>
        <taxon>Betaproteobacteria</taxon>
        <taxon>Rhodocyclales</taxon>
        <taxon>Rhodocyclaceae</taxon>
        <taxon>Viridibacterium</taxon>
    </lineage>
</organism>
<dbReference type="SUPFAM" id="SSF53474">
    <property type="entry name" value="alpha/beta-Hydrolases"/>
    <property type="match status" value="1"/>
</dbReference>
<dbReference type="PANTHER" id="PTHR48081">
    <property type="entry name" value="AB HYDROLASE SUPERFAMILY PROTEIN C4A8.06C"/>
    <property type="match status" value="1"/>
</dbReference>
<sequence length="327" mass="35847">MPHRSVAFSRHAMPIDNRVRTLLDMLSRVEAPRLHDQPVEYARRNFHKLLFAYRGEAPEGVAMEALEIARRDFAGGPLAARLYKPEAATGPLPVFVWLHGGGWTLGDLAGYEVLCQHFSALAGSAVLALDYRLAPENPFPAALEDVWHCLKWLRREGAGLGLDAQRIALGGDSAGGNLAAVACLMAREAGDLPIRLQVLVYPSTDQTSTRCSHTLYGEGHFLDRASIGWFQHNYLPADADKLDWRASPLLASDFHNLPPALVLTAECDPLTDDAKAYAERLQAAGVSCIYREVEGMIHGFLTMPRLFEEATWSVAEIAAALRAALQP</sequence>
<dbReference type="Pfam" id="PF07859">
    <property type="entry name" value="Abhydrolase_3"/>
    <property type="match status" value="1"/>
</dbReference>
<evidence type="ECO:0000313" key="5">
    <source>
        <dbReference type="Proteomes" id="UP001500547"/>
    </source>
</evidence>
<dbReference type="InterPro" id="IPR050300">
    <property type="entry name" value="GDXG_lipolytic_enzyme"/>
</dbReference>
<evidence type="ECO:0000313" key="4">
    <source>
        <dbReference type="EMBL" id="GAA5160855.1"/>
    </source>
</evidence>
<reference evidence="5" key="1">
    <citation type="journal article" date="2019" name="Int. J. Syst. Evol. Microbiol.">
        <title>The Global Catalogue of Microorganisms (GCM) 10K type strain sequencing project: providing services to taxonomists for standard genome sequencing and annotation.</title>
        <authorList>
            <consortium name="The Broad Institute Genomics Platform"/>
            <consortium name="The Broad Institute Genome Sequencing Center for Infectious Disease"/>
            <person name="Wu L."/>
            <person name="Ma J."/>
        </authorList>
    </citation>
    <scope>NUCLEOTIDE SEQUENCE [LARGE SCALE GENOMIC DNA]</scope>
    <source>
        <strain evidence="5">JCM 18715</strain>
    </source>
</reference>
<name>A0ABP9QF43_9RHOO</name>
<comment type="similarity">
    <text evidence="1">Belongs to the 'GDXG' lipolytic enzyme family.</text>
</comment>
<dbReference type="InterPro" id="IPR013094">
    <property type="entry name" value="AB_hydrolase_3"/>
</dbReference>
<feature type="domain" description="Alpha/beta hydrolase fold-3" evidence="3">
    <location>
        <begin position="96"/>
        <end position="301"/>
    </location>
</feature>
<dbReference type="InterPro" id="IPR002168">
    <property type="entry name" value="Lipase_GDXG_HIS_AS"/>
</dbReference>